<evidence type="ECO:0000313" key="2">
    <source>
        <dbReference type="Proteomes" id="UP001605036"/>
    </source>
</evidence>
<keyword evidence="2" id="KW-1185">Reference proteome</keyword>
<dbReference type="Proteomes" id="UP001605036">
    <property type="component" value="Unassembled WGS sequence"/>
</dbReference>
<protein>
    <submittedName>
        <fullName evidence="1">Uncharacterized protein</fullName>
    </submittedName>
</protein>
<sequence length="121" mass="13529">MYTTRTVPAPYQYLALRLGRPHPLTWPNGLRPYRFVCHDHGKGGLTVAPYGGIRTNVVSHPRDLGSPPGSTPTLPSPERVDLFKSENCSFPIYIALLPAISRHRAFLRKDVTSGPKLPRER</sequence>
<organism evidence="1 2">
    <name type="scientific">Riccia fluitans</name>
    <dbReference type="NCBI Taxonomy" id="41844"/>
    <lineage>
        <taxon>Eukaryota</taxon>
        <taxon>Viridiplantae</taxon>
        <taxon>Streptophyta</taxon>
        <taxon>Embryophyta</taxon>
        <taxon>Marchantiophyta</taxon>
        <taxon>Marchantiopsida</taxon>
        <taxon>Marchantiidae</taxon>
        <taxon>Marchantiales</taxon>
        <taxon>Ricciaceae</taxon>
        <taxon>Riccia</taxon>
    </lineage>
</organism>
<proteinExistence type="predicted"/>
<evidence type="ECO:0000313" key="1">
    <source>
        <dbReference type="EMBL" id="KAL2609228.1"/>
    </source>
</evidence>
<comment type="caution">
    <text evidence="1">The sequence shown here is derived from an EMBL/GenBank/DDBJ whole genome shotgun (WGS) entry which is preliminary data.</text>
</comment>
<name>A0ABD1XKJ5_9MARC</name>
<dbReference type="AlphaFoldDB" id="A0ABD1XKJ5"/>
<reference evidence="1 2" key="1">
    <citation type="submission" date="2024-09" db="EMBL/GenBank/DDBJ databases">
        <title>Chromosome-scale assembly of Riccia fluitans.</title>
        <authorList>
            <person name="Paukszto L."/>
            <person name="Sawicki J."/>
            <person name="Karawczyk K."/>
            <person name="Piernik-Szablinska J."/>
            <person name="Szczecinska M."/>
            <person name="Mazdziarz M."/>
        </authorList>
    </citation>
    <scope>NUCLEOTIDE SEQUENCE [LARGE SCALE GENOMIC DNA]</scope>
    <source>
        <strain evidence="1">Rf_01</strain>
        <tissue evidence="1">Aerial parts of the thallus</tissue>
    </source>
</reference>
<gene>
    <name evidence="1" type="ORF">R1flu_027801</name>
</gene>
<accession>A0ABD1XKJ5</accession>
<dbReference type="EMBL" id="JBHFFA010000008">
    <property type="protein sequence ID" value="KAL2609228.1"/>
    <property type="molecule type" value="Genomic_DNA"/>
</dbReference>